<gene>
    <name evidence="2" type="ORF">ACFFGH_26330</name>
</gene>
<keyword evidence="1" id="KW-1133">Transmembrane helix</keyword>
<dbReference type="RefSeq" id="WP_386673908.1">
    <property type="nucleotide sequence ID" value="NZ_JBHLTG010000007.1"/>
</dbReference>
<feature type="transmembrane region" description="Helical" evidence="1">
    <location>
        <begin position="79"/>
        <end position="97"/>
    </location>
</feature>
<keyword evidence="3" id="KW-1185">Reference proteome</keyword>
<evidence type="ECO:0000256" key="1">
    <source>
        <dbReference type="SAM" id="Phobius"/>
    </source>
</evidence>
<name>A0ABV6RWK2_9GAMM</name>
<comment type="caution">
    <text evidence="2">The sequence shown here is derived from an EMBL/GenBank/DDBJ whole genome shotgun (WGS) entry which is preliminary data.</text>
</comment>
<dbReference type="Proteomes" id="UP001589896">
    <property type="component" value="Unassembled WGS sequence"/>
</dbReference>
<feature type="transmembrane region" description="Helical" evidence="1">
    <location>
        <begin position="103"/>
        <end position="123"/>
    </location>
</feature>
<keyword evidence="1" id="KW-0472">Membrane</keyword>
<accession>A0ABV6RWK2</accession>
<sequence>MSERPRTVPVVVLSALIFLEAALVVGATAFLVFELMTMTPQSLASALALTVLTALAAVWVLAIAVGLLRGRAWSRGAAVVWQVLQIAVAVGAFQGSFARAEVGWLLLVPALVALVLLFSRPVVEWTRRH</sequence>
<dbReference type="EMBL" id="JBHLTG010000007">
    <property type="protein sequence ID" value="MFC0681362.1"/>
    <property type="molecule type" value="Genomic_DNA"/>
</dbReference>
<feature type="transmembrane region" description="Helical" evidence="1">
    <location>
        <begin position="12"/>
        <end position="33"/>
    </location>
</feature>
<organism evidence="2 3">
    <name type="scientific">Lysobacter korlensis</name>
    <dbReference type="NCBI Taxonomy" id="553636"/>
    <lineage>
        <taxon>Bacteria</taxon>
        <taxon>Pseudomonadati</taxon>
        <taxon>Pseudomonadota</taxon>
        <taxon>Gammaproteobacteria</taxon>
        <taxon>Lysobacterales</taxon>
        <taxon>Lysobacteraceae</taxon>
        <taxon>Lysobacter</taxon>
    </lineage>
</organism>
<evidence type="ECO:0000313" key="3">
    <source>
        <dbReference type="Proteomes" id="UP001589896"/>
    </source>
</evidence>
<evidence type="ECO:0000313" key="2">
    <source>
        <dbReference type="EMBL" id="MFC0681362.1"/>
    </source>
</evidence>
<evidence type="ECO:0008006" key="4">
    <source>
        <dbReference type="Google" id="ProtNLM"/>
    </source>
</evidence>
<feature type="transmembrane region" description="Helical" evidence="1">
    <location>
        <begin position="45"/>
        <end position="67"/>
    </location>
</feature>
<reference evidence="2 3" key="1">
    <citation type="submission" date="2024-09" db="EMBL/GenBank/DDBJ databases">
        <authorList>
            <person name="Sun Q."/>
            <person name="Mori K."/>
        </authorList>
    </citation>
    <scope>NUCLEOTIDE SEQUENCE [LARGE SCALE GENOMIC DNA]</scope>
    <source>
        <strain evidence="2 3">KCTC 23076</strain>
    </source>
</reference>
<protein>
    <recommendedName>
        <fullName evidence="4">Histidine kinase</fullName>
    </recommendedName>
</protein>
<proteinExistence type="predicted"/>
<keyword evidence="1" id="KW-0812">Transmembrane</keyword>